<dbReference type="AlphaFoldDB" id="A0A0N1P0R9"/>
<feature type="compositionally biased region" description="Low complexity" evidence="2">
    <location>
        <begin position="1"/>
        <end position="12"/>
    </location>
</feature>
<keyword evidence="1" id="KW-0175">Coiled coil</keyword>
<sequence length="372" mass="41168">MSNNGGSDSDASSFRRPTRKSGSPLRFYCNECDKEVKYAQQHRPGPAPTLCSYCQEKARAKKRKRSASVTEDEPAMAPGVGTDSNGTLCDSTVQQVTVDEDQEELEVAPAGARSTRRGSPAHQNGEYLEIRLTPPTTRENSALSPIVEKSSSAHFESVQAADQTAAPKETTLNHNNTTVTSDGQSVRSGNPRGNKDGHVGGASTPAARPTPTLYRFTQPAAARHIAHLEQKLEAEEEQNRENRREIGRRALANDDLQIALKKATDELAELASKSVKARKDAQNEIRGLKEENATLQEQIEELRQNGQAPLQEENISLQQRLDASNQRIETQRGVIDQLLGRLRGWAEVHDQMGGWHDQGVEWYNRMGELRRE</sequence>
<evidence type="ECO:0000256" key="1">
    <source>
        <dbReference type="SAM" id="Coils"/>
    </source>
</evidence>
<comment type="caution">
    <text evidence="3">The sequence shown here is derived from an EMBL/GenBank/DDBJ whole genome shotgun (WGS) entry which is preliminary data.</text>
</comment>
<proteinExistence type="predicted"/>
<feature type="compositionally biased region" description="Polar residues" evidence="2">
    <location>
        <begin position="82"/>
        <end position="97"/>
    </location>
</feature>
<feature type="coiled-coil region" evidence="1">
    <location>
        <begin position="225"/>
        <end position="305"/>
    </location>
</feature>
<gene>
    <name evidence="3" type="ORF">AB675_7711</name>
</gene>
<protein>
    <submittedName>
        <fullName evidence="3">Uncharacterized protein</fullName>
    </submittedName>
</protein>
<organism evidence="3 4">
    <name type="scientific">Cyphellophora attinorum</name>
    <dbReference type="NCBI Taxonomy" id="1664694"/>
    <lineage>
        <taxon>Eukaryota</taxon>
        <taxon>Fungi</taxon>
        <taxon>Dikarya</taxon>
        <taxon>Ascomycota</taxon>
        <taxon>Pezizomycotina</taxon>
        <taxon>Eurotiomycetes</taxon>
        <taxon>Chaetothyriomycetidae</taxon>
        <taxon>Chaetothyriales</taxon>
        <taxon>Cyphellophoraceae</taxon>
        <taxon>Cyphellophora</taxon>
    </lineage>
</organism>
<dbReference type="GeneID" id="28739981"/>
<feature type="compositionally biased region" description="Polar residues" evidence="2">
    <location>
        <begin position="134"/>
        <end position="154"/>
    </location>
</feature>
<dbReference type="Gene3D" id="1.10.287.1490">
    <property type="match status" value="1"/>
</dbReference>
<feature type="compositionally biased region" description="Polar residues" evidence="2">
    <location>
        <begin position="170"/>
        <end position="188"/>
    </location>
</feature>
<dbReference type="EMBL" id="LFJN01000012">
    <property type="protein sequence ID" value="KPI40494.1"/>
    <property type="molecule type" value="Genomic_DNA"/>
</dbReference>
<accession>A0A0N1P0R9</accession>
<feature type="region of interest" description="Disordered" evidence="2">
    <location>
        <begin position="1"/>
        <end position="25"/>
    </location>
</feature>
<evidence type="ECO:0000313" key="3">
    <source>
        <dbReference type="EMBL" id="KPI40494.1"/>
    </source>
</evidence>
<evidence type="ECO:0000256" key="2">
    <source>
        <dbReference type="SAM" id="MobiDB-lite"/>
    </source>
</evidence>
<dbReference type="Proteomes" id="UP000038010">
    <property type="component" value="Unassembled WGS sequence"/>
</dbReference>
<keyword evidence="4" id="KW-1185">Reference proteome</keyword>
<name>A0A0N1P0R9_9EURO</name>
<evidence type="ECO:0000313" key="4">
    <source>
        <dbReference type="Proteomes" id="UP000038010"/>
    </source>
</evidence>
<dbReference type="RefSeq" id="XP_018000457.1">
    <property type="nucleotide sequence ID" value="XM_018148101.1"/>
</dbReference>
<dbReference type="VEuPathDB" id="FungiDB:AB675_7711"/>
<feature type="region of interest" description="Disordered" evidence="2">
    <location>
        <begin position="62"/>
        <end position="211"/>
    </location>
</feature>
<reference evidence="3 4" key="1">
    <citation type="submission" date="2015-06" db="EMBL/GenBank/DDBJ databases">
        <title>Draft genome of the ant-associated black yeast Phialophora attae CBS 131958.</title>
        <authorList>
            <person name="Moreno L.F."/>
            <person name="Stielow B.J."/>
            <person name="de Hoog S."/>
            <person name="Vicente V.A."/>
            <person name="Weiss V.A."/>
            <person name="de Vries M."/>
            <person name="Cruz L.M."/>
            <person name="Souza E.M."/>
        </authorList>
    </citation>
    <scope>NUCLEOTIDE SEQUENCE [LARGE SCALE GENOMIC DNA]</scope>
    <source>
        <strain evidence="3 4">CBS 131958</strain>
    </source>
</reference>